<comment type="caution">
    <text evidence="1">The sequence shown here is derived from an EMBL/GenBank/DDBJ whole genome shotgun (WGS) entry which is preliminary data.</text>
</comment>
<dbReference type="EMBL" id="MHSR01000022">
    <property type="protein sequence ID" value="OHA46061.1"/>
    <property type="molecule type" value="Genomic_DNA"/>
</dbReference>
<dbReference type="InterPro" id="IPR043504">
    <property type="entry name" value="Peptidase_S1_PA_chymotrypsin"/>
</dbReference>
<dbReference type="Pfam" id="PF13365">
    <property type="entry name" value="Trypsin_2"/>
    <property type="match status" value="1"/>
</dbReference>
<reference evidence="1 2" key="1">
    <citation type="journal article" date="2016" name="Nat. Commun.">
        <title>Thousands of microbial genomes shed light on interconnected biogeochemical processes in an aquifer system.</title>
        <authorList>
            <person name="Anantharaman K."/>
            <person name="Brown C.T."/>
            <person name="Hug L.A."/>
            <person name="Sharon I."/>
            <person name="Castelle C.J."/>
            <person name="Probst A.J."/>
            <person name="Thomas B.C."/>
            <person name="Singh A."/>
            <person name="Wilkins M.J."/>
            <person name="Karaoz U."/>
            <person name="Brodie E.L."/>
            <person name="Williams K.H."/>
            <person name="Hubbard S.S."/>
            <person name="Banfield J.F."/>
        </authorList>
    </citation>
    <scope>NUCLEOTIDE SEQUENCE [LARGE SCALE GENOMIC DNA]</scope>
</reference>
<organism evidence="1 2">
    <name type="scientific">Candidatus Terrybacteria bacterium RIFCSPHIGHO2_01_FULL_43_35</name>
    <dbReference type="NCBI Taxonomy" id="1802361"/>
    <lineage>
        <taxon>Bacteria</taxon>
        <taxon>Candidatus Terryibacteriota</taxon>
    </lineage>
</organism>
<evidence type="ECO:0008006" key="3">
    <source>
        <dbReference type="Google" id="ProtNLM"/>
    </source>
</evidence>
<dbReference type="SUPFAM" id="SSF50494">
    <property type="entry name" value="Trypsin-like serine proteases"/>
    <property type="match status" value="1"/>
</dbReference>
<dbReference type="Gene3D" id="2.40.10.10">
    <property type="entry name" value="Trypsin-like serine proteases"/>
    <property type="match status" value="2"/>
</dbReference>
<evidence type="ECO:0000313" key="2">
    <source>
        <dbReference type="Proteomes" id="UP000178869"/>
    </source>
</evidence>
<dbReference type="InterPro" id="IPR009003">
    <property type="entry name" value="Peptidase_S1_PA"/>
</dbReference>
<protein>
    <recommendedName>
        <fullName evidence="3">Serine protease</fullName>
    </recommendedName>
</protein>
<accession>A0A1G2PEP2</accession>
<gene>
    <name evidence="1" type="ORF">A2828_01050</name>
</gene>
<evidence type="ECO:0000313" key="1">
    <source>
        <dbReference type="EMBL" id="OHA46061.1"/>
    </source>
</evidence>
<proteinExistence type="predicted"/>
<dbReference type="Proteomes" id="UP000178869">
    <property type="component" value="Unassembled WGS sequence"/>
</dbReference>
<dbReference type="AlphaFoldDB" id="A0A1G2PEP2"/>
<sequence>MVSALTQPLFYMKKLRLLFFTSAIFLIGVFGGMTGSNFSPWLVGKFPALSNLRIFGGMQDRVTIVKEREEVIIDKADAIQRSIKKVTESVVVVERRNQGIIQSDASALVVTSDGWIVAPIIVTQGSGSPNKNEFFILRRGETISAKLIKTDSSLNLALFSVEGRNFTTPEFASWADASLGDTVFLLGALTAETFENSLEVSYISRLTASSMDFAHNLGSSSPAGASLFTTEGKLLSLSFKNSRGMISFIPASKISEFISSAHSTSF</sequence>
<name>A0A1G2PEP2_9BACT</name>